<dbReference type="Proteomes" id="UP000216113">
    <property type="component" value="Unassembled WGS sequence"/>
</dbReference>
<dbReference type="Pfam" id="PF13671">
    <property type="entry name" value="AAA_33"/>
    <property type="match status" value="1"/>
</dbReference>
<organism evidence="1 2">
    <name type="scientific">Pseudomonas fragi</name>
    <dbReference type="NCBI Taxonomy" id="296"/>
    <lineage>
        <taxon>Bacteria</taxon>
        <taxon>Pseudomonadati</taxon>
        <taxon>Pseudomonadota</taxon>
        <taxon>Gammaproteobacteria</taxon>
        <taxon>Pseudomonadales</taxon>
        <taxon>Pseudomonadaceae</taxon>
        <taxon>Pseudomonas</taxon>
    </lineage>
</organism>
<reference evidence="1 2" key="1">
    <citation type="submission" date="2017-08" db="EMBL/GenBank/DDBJ databases">
        <title>Genomic and metabolic characterisation of spoilage-associated Pseudomonas species.</title>
        <authorList>
            <person name="Stanborough T."/>
            <person name="Fegan N."/>
            <person name="Powell S.M."/>
            <person name="Singh T."/>
            <person name="Tamplin M.L."/>
            <person name="Chandry P.S."/>
        </authorList>
    </citation>
    <scope>NUCLEOTIDE SEQUENCE [LARGE SCALE GENOMIC DNA]</scope>
    <source>
        <strain evidence="1 2">F1820</strain>
    </source>
</reference>
<sequence>MVTATLHLMCGKIASGKSTLAKTLAVQHSAILLSEDKWLASLYPGAINSVTDYASYSLRIRAVLGPLVVDMLESGVSVVLDFPANTIASREWLLGLADTARMTHCLHYLDVDDEVCRARLHVRNELAEHDFAASDAEFDLITSYFRAPGADEGLTIVTYPQPLA</sequence>
<dbReference type="RefSeq" id="WP_095031020.1">
    <property type="nucleotide sequence ID" value="NZ_NQKL01000026.1"/>
</dbReference>
<accession>A0A266LQG0</accession>
<dbReference type="SUPFAM" id="SSF52540">
    <property type="entry name" value="P-loop containing nucleoside triphosphate hydrolases"/>
    <property type="match status" value="1"/>
</dbReference>
<protein>
    <submittedName>
        <fullName evidence="1">Cell division protein ZipA</fullName>
    </submittedName>
</protein>
<dbReference type="InterPro" id="IPR027417">
    <property type="entry name" value="P-loop_NTPase"/>
</dbReference>
<comment type="caution">
    <text evidence="1">The sequence shown here is derived from an EMBL/GenBank/DDBJ whole genome shotgun (WGS) entry which is preliminary data.</text>
</comment>
<evidence type="ECO:0000313" key="1">
    <source>
        <dbReference type="EMBL" id="OZY39555.1"/>
    </source>
</evidence>
<keyword evidence="1" id="KW-0131">Cell cycle</keyword>
<gene>
    <name evidence="1" type="ORF">CJF43_22320</name>
</gene>
<dbReference type="GO" id="GO:0051301">
    <property type="term" value="P:cell division"/>
    <property type="evidence" value="ECO:0007669"/>
    <property type="project" value="UniProtKB-KW"/>
</dbReference>
<keyword evidence="1" id="KW-0132">Cell division</keyword>
<dbReference type="AlphaFoldDB" id="A0A266LQG0"/>
<evidence type="ECO:0000313" key="2">
    <source>
        <dbReference type="Proteomes" id="UP000216113"/>
    </source>
</evidence>
<dbReference type="Gene3D" id="3.40.50.300">
    <property type="entry name" value="P-loop containing nucleotide triphosphate hydrolases"/>
    <property type="match status" value="1"/>
</dbReference>
<proteinExistence type="predicted"/>
<name>A0A266LQG0_PSEFR</name>
<dbReference type="EMBL" id="NQKL01000026">
    <property type="protein sequence ID" value="OZY39555.1"/>
    <property type="molecule type" value="Genomic_DNA"/>
</dbReference>